<evidence type="ECO:0000256" key="2">
    <source>
        <dbReference type="ARBA" id="ARBA00006577"/>
    </source>
</evidence>
<proteinExistence type="inferred from homology"/>
<comment type="similarity">
    <text evidence="2 6">Belongs to the FKBP-type PPIase family.</text>
</comment>
<accession>A0ABM6PVV7</accession>
<dbReference type="EMBL" id="CP019336">
    <property type="protein sequence ID" value="AUC20797.1"/>
    <property type="molecule type" value="Genomic_DNA"/>
</dbReference>
<dbReference type="Proteomes" id="UP000232721">
    <property type="component" value="Chromosome"/>
</dbReference>
<evidence type="ECO:0000259" key="7">
    <source>
        <dbReference type="PROSITE" id="PS50059"/>
    </source>
</evidence>
<dbReference type="InterPro" id="IPR046357">
    <property type="entry name" value="PPIase_dom_sf"/>
</dbReference>
<keyword evidence="9" id="KW-1185">Reference proteome</keyword>
<dbReference type="PANTHER" id="PTHR43811:SF19">
    <property type="entry name" value="39 KDA FK506-BINDING NUCLEAR PROTEIN"/>
    <property type="match status" value="1"/>
</dbReference>
<evidence type="ECO:0000256" key="6">
    <source>
        <dbReference type="RuleBase" id="RU003915"/>
    </source>
</evidence>
<evidence type="ECO:0000256" key="4">
    <source>
        <dbReference type="ARBA" id="ARBA00023235"/>
    </source>
</evidence>
<sequence length="279" mass="30072">MKSYLTLFLSVILFTSCISDDEVTCTPQTDEDIIEYIESNDLVTTKTASGLYYSVNNEGTGETPTENSIVDLKYKTYFLDGTNTSETESITLNLSTLIPGLSEGIQLFKEGGSGTLIIPSELAFGESGNATGSIPCGTVLVFEIEVLAVYDNYEEQNEAAILQYIEDNNLTATKTESGLYYVVNNEGTGTQPTSSSNVTVAYKGTFLNGTIFDESSVSGVAFNLNGVIEGWTEGIPYFKEGGEGILLVPYTLGYGENGYNTIPGYTPLAFDIKLISVNN</sequence>
<keyword evidence="4 5" id="KW-0413">Isomerase</keyword>
<dbReference type="InterPro" id="IPR001179">
    <property type="entry name" value="PPIase_FKBP_dom"/>
</dbReference>
<dbReference type="PROSITE" id="PS51257">
    <property type="entry name" value="PROKAR_LIPOPROTEIN"/>
    <property type="match status" value="1"/>
</dbReference>
<evidence type="ECO:0000256" key="5">
    <source>
        <dbReference type="PROSITE-ProRule" id="PRU00277"/>
    </source>
</evidence>
<dbReference type="PANTHER" id="PTHR43811">
    <property type="entry name" value="FKBP-TYPE PEPTIDYL-PROLYL CIS-TRANS ISOMERASE FKPA"/>
    <property type="match status" value="1"/>
</dbReference>
<feature type="domain" description="PPIase FKBP-type" evidence="7">
    <location>
        <begin position="67"/>
        <end position="150"/>
    </location>
</feature>
<dbReference type="Pfam" id="PF00254">
    <property type="entry name" value="FKBP_C"/>
    <property type="match status" value="2"/>
</dbReference>
<evidence type="ECO:0000256" key="3">
    <source>
        <dbReference type="ARBA" id="ARBA00023110"/>
    </source>
</evidence>
<protein>
    <recommendedName>
        <fullName evidence="6">Peptidyl-prolyl cis-trans isomerase</fullName>
        <ecNumber evidence="6">5.2.1.8</ecNumber>
    </recommendedName>
</protein>
<organism evidence="8 9">
    <name type="scientific">Polaribacter sejongensis</name>
    <dbReference type="NCBI Taxonomy" id="985043"/>
    <lineage>
        <taxon>Bacteria</taxon>
        <taxon>Pseudomonadati</taxon>
        <taxon>Bacteroidota</taxon>
        <taxon>Flavobacteriia</taxon>
        <taxon>Flavobacteriales</taxon>
        <taxon>Flavobacteriaceae</taxon>
    </lineage>
</organism>
<reference evidence="8 9" key="1">
    <citation type="submission" date="2017-02" db="EMBL/GenBank/DDBJ databases">
        <title>Trade-off between light-utilization and light-protection in marine flavobacteria.</title>
        <authorList>
            <person name="Kumagai Y."/>
            <person name="Yoshizawa S."/>
            <person name="Kogure K."/>
            <person name="Iwasaki W."/>
        </authorList>
    </citation>
    <scope>NUCLEOTIDE SEQUENCE [LARGE SCALE GENOMIC DNA]</scope>
    <source>
        <strain evidence="8 9">KCTC 23670</strain>
    </source>
</reference>
<feature type="domain" description="PPIase FKBP-type" evidence="7">
    <location>
        <begin position="195"/>
        <end position="278"/>
    </location>
</feature>
<dbReference type="EC" id="5.2.1.8" evidence="6"/>
<keyword evidence="3 5" id="KW-0697">Rotamase</keyword>
<dbReference type="Gene3D" id="3.10.50.40">
    <property type="match status" value="2"/>
</dbReference>
<comment type="catalytic activity">
    <reaction evidence="1 5 6">
        <text>[protein]-peptidylproline (omega=180) = [protein]-peptidylproline (omega=0)</text>
        <dbReference type="Rhea" id="RHEA:16237"/>
        <dbReference type="Rhea" id="RHEA-COMP:10747"/>
        <dbReference type="Rhea" id="RHEA-COMP:10748"/>
        <dbReference type="ChEBI" id="CHEBI:83833"/>
        <dbReference type="ChEBI" id="CHEBI:83834"/>
        <dbReference type="EC" id="5.2.1.8"/>
    </reaction>
</comment>
<gene>
    <name evidence="8" type="ORF">BTO15_01115</name>
</gene>
<dbReference type="PROSITE" id="PS50059">
    <property type="entry name" value="FKBP_PPIASE"/>
    <property type="match status" value="2"/>
</dbReference>
<evidence type="ECO:0000256" key="1">
    <source>
        <dbReference type="ARBA" id="ARBA00000971"/>
    </source>
</evidence>
<dbReference type="RefSeq" id="WP_306771850.1">
    <property type="nucleotide sequence ID" value="NZ_CP019336.1"/>
</dbReference>
<dbReference type="SUPFAM" id="SSF54534">
    <property type="entry name" value="FKBP-like"/>
    <property type="match status" value="2"/>
</dbReference>
<evidence type="ECO:0000313" key="9">
    <source>
        <dbReference type="Proteomes" id="UP000232721"/>
    </source>
</evidence>
<evidence type="ECO:0000313" key="8">
    <source>
        <dbReference type="EMBL" id="AUC20797.1"/>
    </source>
</evidence>
<name>A0ABM6PVV7_9FLAO</name>